<name>A0A200QRY0_MACCD</name>
<dbReference type="InParanoid" id="A0A200QRY0"/>
<dbReference type="PANTHER" id="PTHR47926:SF533">
    <property type="entry name" value="DYW DOMAIN-CONTAINING PROTEIN"/>
    <property type="match status" value="1"/>
</dbReference>
<dbReference type="AlphaFoldDB" id="A0A200QRY0"/>
<dbReference type="InterPro" id="IPR011990">
    <property type="entry name" value="TPR-like_helical_dom_sf"/>
</dbReference>
<evidence type="ECO:0000256" key="1">
    <source>
        <dbReference type="ARBA" id="ARBA00022737"/>
    </source>
</evidence>
<dbReference type="InterPro" id="IPR046960">
    <property type="entry name" value="PPR_At4g14850-like_plant"/>
</dbReference>
<feature type="repeat" description="PPR" evidence="2">
    <location>
        <begin position="220"/>
        <end position="254"/>
    </location>
</feature>
<protein>
    <submittedName>
        <fullName evidence="3">Pentatricopeptide repeat</fullName>
    </submittedName>
</protein>
<organism evidence="3 4">
    <name type="scientific">Macleaya cordata</name>
    <name type="common">Five-seeded plume-poppy</name>
    <name type="synonym">Bocconia cordata</name>
    <dbReference type="NCBI Taxonomy" id="56857"/>
    <lineage>
        <taxon>Eukaryota</taxon>
        <taxon>Viridiplantae</taxon>
        <taxon>Streptophyta</taxon>
        <taxon>Embryophyta</taxon>
        <taxon>Tracheophyta</taxon>
        <taxon>Spermatophyta</taxon>
        <taxon>Magnoliopsida</taxon>
        <taxon>Ranunculales</taxon>
        <taxon>Papaveraceae</taxon>
        <taxon>Papaveroideae</taxon>
        <taxon>Macleaya</taxon>
    </lineage>
</organism>
<dbReference type="Pfam" id="PF20431">
    <property type="entry name" value="E_motif"/>
    <property type="match status" value="1"/>
</dbReference>
<reference evidence="3 4" key="1">
    <citation type="journal article" date="2017" name="Mol. Plant">
        <title>The Genome of Medicinal Plant Macleaya cordata Provides New Insights into Benzylisoquinoline Alkaloids Metabolism.</title>
        <authorList>
            <person name="Liu X."/>
            <person name="Liu Y."/>
            <person name="Huang P."/>
            <person name="Ma Y."/>
            <person name="Qing Z."/>
            <person name="Tang Q."/>
            <person name="Cao H."/>
            <person name="Cheng P."/>
            <person name="Zheng Y."/>
            <person name="Yuan Z."/>
            <person name="Zhou Y."/>
            <person name="Liu J."/>
            <person name="Tang Z."/>
            <person name="Zhuo Y."/>
            <person name="Zhang Y."/>
            <person name="Yu L."/>
            <person name="Huang J."/>
            <person name="Yang P."/>
            <person name="Peng Q."/>
            <person name="Zhang J."/>
            <person name="Jiang W."/>
            <person name="Zhang Z."/>
            <person name="Lin K."/>
            <person name="Ro D.K."/>
            <person name="Chen X."/>
            <person name="Xiong X."/>
            <person name="Shang Y."/>
            <person name="Huang S."/>
            <person name="Zeng J."/>
        </authorList>
    </citation>
    <scope>NUCLEOTIDE SEQUENCE [LARGE SCALE GENOMIC DNA]</scope>
    <source>
        <strain evidence="4">cv. BLH2017</strain>
        <tissue evidence="3">Root</tissue>
    </source>
</reference>
<dbReference type="InterPro" id="IPR046848">
    <property type="entry name" value="E_motif"/>
</dbReference>
<dbReference type="NCBIfam" id="TIGR00756">
    <property type="entry name" value="PPR"/>
    <property type="match status" value="6"/>
</dbReference>
<dbReference type="Proteomes" id="UP000195402">
    <property type="component" value="Unassembled WGS sequence"/>
</dbReference>
<feature type="repeat" description="PPR" evidence="2">
    <location>
        <begin position="158"/>
        <end position="192"/>
    </location>
</feature>
<dbReference type="FunFam" id="1.25.40.10:FF:000090">
    <property type="entry name" value="Pentatricopeptide repeat-containing protein, chloroplastic"/>
    <property type="match status" value="1"/>
</dbReference>
<dbReference type="Gene3D" id="1.25.40.10">
    <property type="entry name" value="Tetratricopeptide repeat domain"/>
    <property type="match status" value="5"/>
</dbReference>
<evidence type="ECO:0000313" key="4">
    <source>
        <dbReference type="Proteomes" id="UP000195402"/>
    </source>
</evidence>
<gene>
    <name evidence="3" type="ORF">BVC80_757g62</name>
</gene>
<proteinExistence type="predicted"/>
<sequence>MINESVRNGRLIDARKLFDHNPNSRDIITWNSMIAGYVKSNQIHNAQELFDIMPHRDVVSWNTMLMGFQRINDSEKLVKYFIQMGRIGLNPTEFTLSTVISAISNMGSHVLIPQIHARVVNLGLTSSVFVGSALIGSYVNLGRPIVLSRLFDEISGKDVTSWNALISGYMNLGLVDEGRRAFESMPERNVVTWTTLVNGYIYNKKLDEARFHFNEMPEKNVVTWTVMISGYERNDRFLEALELLVSMRRSGFCPNEFTLSSILSACAGCSSLLFGMQVHSSIIKSGQPVDVILSSSLVDMYAKCGDIDAAIRVFESIPSKNLVSWNSIIGGFAGHGLGTRALEEFERMKNGGIRPDEITLVHVLSACARGGLVEEGEKYFEEMEREYGIKAGIEHFACMVDLFGRAGQLEKAVELIRRMPFEPDVVIWGALLGACGMHSSLDLGLFAAEEIYKLEQDHPAVYSLLTKIHGEKGVWNMVTELRKMMNENGARKQKAGSWIESLN</sequence>
<dbReference type="OMA" id="ACGLHSN"/>
<dbReference type="EMBL" id="MVGT01001184">
    <property type="protein sequence ID" value="OVA13236.1"/>
    <property type="molecule type" value="Genomic_DNA"/>
</dbReference>
<comment type="caution">
    <text evidence="3">The sequence shown here is derived from an EMBL/GenBank/DDBJ whole genome shotgun (WGS) entry which is preliminary data.</text>
</comment>
<dbReference type="InterPro" id="IPR002885">
    <property type="entry name" value="PPR_rpt"/>
</dbReference>
<keyword evidence="4" id="KW-1185">Reference proteome</keyword>
<dbReference type="Pfam" id="PF01535">
    <property type="entry name" value="PPR"/>
    <property type="match status" value="2"/>
</dbReference>
<keyword evidence="1" id="KW-0677">Repeat</keyword>
<feature type="repeat" description="PPR" evidence="2">
    <location>
        <begin position="356"/>
        <end position="386"/>
    </location>
</feature>
<dbReference type="PROSITE" id="PS51375">
    <property type="entry name" value="PPR"/>
    <property type="match status" value="5"/>
</dbReference>
<dbReference type="Pfam" id="PF13041">
    <property type="entry name" value="PPR_2"/>
    <property type="match status" value="3"/>
</dbReference>
<evidence type="ECO:0000256" key="2">
    <source>
        <dbReference type="PROSITE-ProRule" id="PRU00708"/>
    </source>
</evidence>
<dbReference type="OrthoDB" id="185373at2759"/>
<dbReference type="GO" id="GO:0009451">
    <property type="term" value="P:RNA modification"/>
    <property type="evidence" value="ECO:0007669"/>
    <property type="project" value="InterPro"/>
</dbReference>
<dbReference type="GO" id="GO:0003723">
    <property type="term" value="F:RNA binding"/>
    <property type="evidence" value="ECO:0007669"/>
    <property type="project" value="InterPro"/>
</dbReference>
<feature type="repeat" description="PPR" evidence="2">
    <location>
        <begin position="26"/>
        <end position="60"/>
    </location>
</feature>
<evidence type="ECO:0000313" key="3">
    <source>
        <dbReference type="EMBL" id="OVA13236.1"/>
    </source>
</evidence>
<feature type="repeat" description="PPR" evidence="2">
    <location>
        <begin position="321"/>
        <end position="355"/>
    </location>
</feature>
<dbReference type="PANTHER" id="PTHR47926">
    <property type="entry name" value="PENTATRICOPEPTIDE REPEAT-CONTAINING PROTEIN"/>
    <property type="match status" value="1"/>
</dbReference>
<accession>A0A200QRY0</accession>